<protein>
    <submittedName>
        <fullName evidence="1">Trafficking kinesin-binding protein 1</fullName>
    </submittedName>
</protein>
<reference evidence="1 2" key="1">
    <citation type="submission" date="2015-12" db="EMBL/GenBank/DDBJ databases">
        <title>The genome of Folsomia candida.</title>
        <authorList>
            <person name="Faddeeva A."/>
            <person name="Derks M.F."/>
            <person name="Anvar Y."/>
            <person name="Smit S."/>
            <person name="Van Straalen N."/>
            <person name="Roelofs D."/>
        </authorList>
    </citation>
    <scope>NUCLEOTIDE SEQUENCE [LARGE SCALE GENOMIC DNA]</scope>
    <source>
        <strain evidence="1 2">VU population</strain>
        <tissue evidence="1">Whole body</tissue>
    </source>
</reference>
<feature type="non-terminal residue" evidence="1">
    <location>
        <position position="1"/>
    </location>
</feature>
<name>A0A226EWR8_FOLCA</name>
<dbReference type="AlphaFoldDB" id="A0A226EWR8"/>
<dbReference type="Proteomes" id="UP000198287">
    <property type="component" value="Unassembled WGS sequence"/>
</dbReference>
<keyword evidence="2" id="KW-1185">Reference proteome</keyword>
<evidence type="ECO:0000313" key="1">
    <source>
        <dbReference type="EMBL" id="OXA61597.1"/>
    </source>
</evidence>
<organism evidence="1 2">
    <name type="scientific">Folsomia candida</name>
    <name type="common">Springtail</name>
    <dbReference type="NCBI Taxonomy" id="158441"/>
    <lineage>
        <taxon>Eukaryota</taxon>
        <taxon>Metazoa</taxon>
        <taxon>Ecdysozoa</taxon>
        <taxon>Arthropoda</taxon>
        <taxon>Hexapoda</taxon>
        <taxon>Collembola</taxon>
        <taxon>Entomobryomorpha</taxon>
        <taxon>Isotomoidea</taxon>
        <taxon>Isotomidae</taxon>
        <taxon>Proisotominae</taxon>
        <taxon>Folsomia</taxon>
    </lineage>
</organism>
<dbReference type="EMBL" id="LNIX01000001">
    <property type="protein sequence ID" value="OXA61597.1"/>
    <property type="molecule type" value="Genomic_DNA"/>
</dbReference>
<gene>
    <name evidence="1" type="ORF">Fcan01_02729</name>
</gene>
<accession>A0A226EWR8</accession>
<comment type="caution">
    <text evidence="1">The sequence shown here is derived from an EMBL/GenBank/DDBJ whole genome shotgun (WGS) entry which is preliminary data.</text>
</comment>
<sequence>VVFVSDEFVTGKLASSRSLPADPVDSDSAELPGKVSELKSAIQCQENEVGSKGTGCDFYPAKPKKLDLSSSGISKKAADIINSIRQSSSSSSISESALLGSGKSSSRFDNCKEFLKRSDAPTAFDVSSTSKQPKKFPTSKSISNLGSIRVESKETLTEIHSGRVNLKNNSVCAGTDTDEHFDDEVEIVSLLEEQIPKYKLRADTITQFTGYQNQDFVGASDHPFVGIPYPALKDYSPVTPEQAYLTLGYFLKPPVVSFNISFAIMTCLRYMQFWRSIASISFV</sequence>
<evidence type="ECO:0000313" key="2">
    <source>
        <dbReference type="Proteomes" id="UP000198287"/>
    </source>
</evidence>
<dbReference type="STRING" id="158441.A0A226EWR8"/>
<proteinExistence type="predicted"/>